<name>A0AA40CB40_9PEZI</name>
<evidence type="ECO:0000256" key="1">
    <source>
        <dbReference type="SAM" id="MobiDB-lite"/>
    </source>
</evidence>
<dbReference type="Proteomes" id="UP001175000">
    <property type="component" value="Unassembled WGS sequence"/>
</dbReference>
<dbReference type="Pfam" id="PF22943">
    <property type="entry name" value="HTH_68"/>
    <property type="match status" value="1"/>
</dbReference>
<dbReference type="InterPro" id="IPR054448">
    <property type="entry name" value="HTH_put_ascomycetes"/>
</dbReference>
<dbReference type="AlphaFoldDB" id="A0AA40CB40"/>
<keyword evidence="4" id="KW-1185">Reference proteome</keyword>
<organism evidence="3 4">
    <name type="scientific">Immersiella caudata</name>
    <dbReference type="NCBI Taxonomy" id="314043"/>
    <lineage>
        <taxon>Eukaryota</taxon>
        <taxon>Fungi</taxon>
        <taxon>Dikarya</taxon>
        <taxon>Ascomycota</taxon>
        <taxon>Pezizomycotina</taxon>
        <taxon>Sordariomycetes</taxon>
        <taxon>Sordariomycetidae</taxon>
        <taxon>Sordariales</taxon>
        <taxon>Lasiosphaeriaceae</taxon>
        <taxon>Immersiella</taxon>
    </lineage>
</organism>
<sequence length="195" mass="20584">MGSSGSKAAQNTARKFPTRAPGSAPPSATTRTSRLPPAAKSPAQATYRREGEIRADSSEPSSGFDSINPAFADRLKQMGVAQPKPIFSPSSTASGFPDALPTAESFSKPQFPAAAGNATLNVLDVRRRVQEQADRELDNLGRPGAQGREFLDIATVRKVLLMRQRGDSAAEIESKLKLKSGVVARLGPLSIVAPT</sequence>
<reference evidence="3" key="1">
    <citation type="submission" date="2023-06" db="EMBL/GenBank/DDBJ databases">
        <title>Genome-scale phylogeny and comparative genomics of the fungal order Sordariales.</title>
        <authorList>
            <consortium name="Lawrence Berkeley National Laboratory"/>
            <person name="Hensen N."/>
            <person name="Bonometti L."/>
            <person name="Westerberg I."/>
            <person name="Brannstrom I.O."/>
            <person name="Guillou S."/>
            <person name="Cros-Aarteil S."/>
            <person name="Calhoun S."/>
            <person name="Haridas S."/>
            <person name="Kuo A."/>
            <person name="Mondo S."/>
            <person name="Pangilinan J."/>
            <person name="Riley R."/>
            <person name="Labutti K."/>
            <person name="Andreopoulos B."/>
            <person name="Lipzen A."/>
            <person name="Chen C."/>
            <person name="Yanf M."/>
            <person name="Daum C."/>
            <person name="Ng V."/>
            <person name="Clum A."/>
            <person name="Steindorff A."/>
            <person name="Ohm R."/>
            <person name="Martin F."/>
            <person name="Silar P."/>
            <person name="Natvig D."/>
            <person name="Lalanne C."/>
            <person name="Gautier V."/>
            <person name="Ament-Velasquez S.L."/>
            <person name="Kruys A."/>
            <person name="Hutchinson M.I."/>
            <person name="Powell A.J."/>
            <person name="Barry K."/>
            <person name="Miller A.N."/>
            <person name="Grigoriev I.V."/>
            <person name="Debuchy R."/>
            <person name="Gladieux P."/>
            <person name="Thoren M.H."/>
            <person name="Johannesson H."/>
        </authorList>
    </citation>
    <scope>NUCLEOTIDE SEQUENCE</scope>
    <source>
        <strain evidence="3">CBS 606.72</strain>
    </source>
</reference>
<evidence type="ECO:0000313" key="3">
    <source>
        <dbReference type="EMBL" id="KAK0631730.1"/>
    </source>
</evidence>
<proteinExistence type="predicted"/>
<gene>
    <name evidence="3" type="ORF">B0T14DRAFT_532356</name>
</gene>
<dbReference type="EMBL" id="JAULSU010000001">
    <property type="protein sequence ID" value="KAK0631730.1"/>
    <property type="molecule type" value="Genomic_DNA"/>
</dbReference>
<comment type="caution">
    <text evidence="3">The sequence shown here is derived from an EMBL/GenBank/DDBJ whole genome shotgun (WGS) entry which is preliminary data.</text>
</comment>
<protein>
    <recommendedName>
        <fullName evidence="2">Helix-turn-helix domain-containing protein</fullName>
    </recommendedName>
</protein>
<feature type="region of interest" description="Disordered" evidence="1">
    <location>
        <begin position="1"/>
        <end position="101"/>
    </location>
</feature>
<feature type="compositionally biased region" description="Polar residues" evidence="1">
    <location>
        <begin position="1"/>
        <end position="13"/>
    </location>
</feature>
<feature type="compositionally biased region" description="Basic and acidic residues" evidence="1">
    <location>
        <begin position="47"/>
        <end position="57"/>
    </location>
</feature>
<accession>A0AA40CB40</accession>
<evidence type="ECO:0000313" key="4">
    <source>
        <dbReference type="Proteomes" id="UP001175000"/>
    </source>
</evidence>
<feature type="domain" description="Helix-turn-helix" evidence="2">
    <location>
        <begin position="150"/>
        <end position="193"/>
    </location>
</feature>
<evidence type="ECO:0000259" key="2">
    <source>
        <dbReference type="Pfam" id="PF22943"/>
    </source>
</evidence>